<comment type="caution">
    <text evidence="3">The sequence shown here is derived from an EMBL/GenBank/DDBJ whole genome shotgun (WGS) entry which is preliminary data.</text>
</comment>
<feature type="domain" description="DUF1254" evidence="2">
    <location>
        <begin position="27"/>
        <end position="162"/>
    </location>
</feature>
<dbReference type="Gene3D" id="2.60.40.1610">
    <property type="entry name" value="Domain of unknown function DUF1254"/>
    <property type="match status" value="1"/>
</dbReference>
<dbReference type="InterPro" id="IPR037050">
    <property type="entry name" value="DUF1254_sf"/>
</dbReference>
<evidence type="ECO:0000259" key="2">
    <source>
        <dbReference type="Pfam" id="PF06863"/>
    </source>
</evidence>
<dbReference type="Pfam" id="PF06863">
    <property type="entry name" value="DUF1254"/>
    <property type="match status" value="1"/>
</dbReference>
<dbReference type="PANTHER" id="PTHR36509:SF2">
    <property type="entry name" value="BLL3101 PROTEIN"/>
    <property type="match status" value="1"/>
</dbReference>
<organism evidence="3 4">
    <name type="scientific">Dactylonectria estremocensis</name>
    <dbReference type="NCBI Taxonomy" id="1079267"/>
    <lineage>
        <taxon>Eukaryota</taxon>
        <taxon>Fungi</taxon>
        <taxon>Dikarya</taxon>
        <taxon>Ascomycota</taxon>
        <taxon>Pezizomycotina</taxon>
        <taxon>Sordariomycetes</taxon>
        <taxon>Hypocreomycetidae</taxon>
        <taxon>Hypocreales</taxon>
        <taxon>Nectriaceae</taxon>
        <taxon>Dactylonectria</taxon>
    </lineage>
</organism>
<protein>
    <recommendedName>
        <fullName evidence="5">DUF1214 domain-containing protein</fullName>
    </recommendedName>
</protein>
<dbReference type="EMBL" id="JAGMUU010000050">
    <property type="protein sequence ID" value="KAH7112592.1"/>
    <property type="molecule type" value="Genomic_DNA"/>
</dbReference>
<dbReference type="Gene3D" id="2.60.120.600">
    <property type="entry name" value="Domain of unknown function DUF1214, C-terminal domain"/>
    <property type="match status" value="1"/>
</dbReference>
<gene>
    <name evidence="3" type="ORF">B0J13DRAFT_631439</name>
</gene>
<dbReference type="SUPFAM" id="SSF160935">
    <property type="entry name" value="VPA0735-like"/>
    <property type="match status" value="1"/>
</dbReference>
<reference evidence="3" key="1">
    <citation type="journal article" date="2021" name="Nat. Commun.">
        <title>Genetic determinants of endophytism in the Arabidopsis root mycobiome.</title>
        <authorList>
            <person name="Mesny F."/>
            <person name="Miyauchi S."/>
            <person name="Thiergart T."/>
            <person name="Pickel B."/>
            <person name="Atanasova L."/>
            <person name="Karlsson M."/>
            <person name="Huettel B."/>
            <person name="Barry K.W."/>
            <person name="Haridas S."/>
            <person name="Chen C."/>
            <person name="Bauer D."/>
            <person name="Andreopoulos W."/>
            <person name="Pangilinan J."/>
            <person name="LaButti K."/>
            <person name="Riley R."/>
            <person name="Lipzen A."/>
            <person name="Clum A."/>
            <person name="Drula E."/>
            <person name="Henrissat B."/>
            <person name="Kohler A."/>
            <person name="Grigoriev I.V."/>
            <person name="Martin F.M."/>
            <person name="Hacquard S."/>
        </authorList>
    </citation>
    <scope>NUCLEOTIDE SEQUENCE</scope>
    <source>
        <strain evidence="3">MPI-CAGE-AT-0021</strain>
    </source>
</reference>
<dbReference type="OrthoDB" id="2018906at2759"/>
<evidence type="ECO:0000313" key="3">
    <source>
        <dbReference type="EMBL" id="KAH7112592.1"/>
    </source>
</evidence>
<evidence type="ECO:0000259" key="1">
    <source>
        <dbReference type="Pfam" id="PF06742"/>
    </source>
</evidence>
<sequence length="449" mass="49613">MTFAYYYGYPLYRYGLVVQGTPNASTNSLFHQRSLSTTADKGLNKPNVDTLYSKAFLDLSHWDLVIKIPKIKDRYWVWPFHDAYSNNVANIGALQSDPAGNYLVRFDKNNPGIKRANAKSPYRAYINIPTPYAISLVRILVQPNDADAAAVHDIQDQLSINPIRRAIPVAPPLNLEMFKDPRVMPGSINTLEEGVLKLTAKLAPYNDPAVMADRPWVSATLEGAGLIKGSFIQPKGTNLTAASLAANSSIVKEYSVPGYLERLSNDWVLPNPEYFGNFRSAYIARYSSAATGYLVLTRDQNLYPAYVGATINPITPSTRAVRITFSTKPKLEPLGFWSLSVYDSNDNLIPNDLNRYSIGDRSNFRLMDGTMSSDGGDGPFQVLIQPRNVPPPANWTSNWLPAPSDGNGVQINLRIYGGAEALVNGSYVYPVVEMIDYSDESSSSTCTLR</sequence>
<dbReference type="AlphaFoldDB" id="A0A9P9IA88"/>
<dbReference type="InterPro" id="IPR010679">
    <property type="entry name" value="DUF1254"/>
</dbReference>
<name>A0A9P9IA88_9HYPO</name>
<keyword evidence="4" id="KW-1185">Reference proteome</keyword>
<evidence type="ECO:0000313" key="4">
    <source>
        <dbReference type="Proteomes" id="UP000717696"/>
    </source>
</evidence>
<dbReference type="PANTHER" id="PTHR36509">
    <property type="entry name" value="BLL3101 PROTEIN"/>
    <property type="match status" value="1"/>
</dbReference>
<dbReference type="InterPro" id="IPR010621">
    <property type="entry name" value="DUF1214"/>
</dbReference>
<dbReference type="Pfam" id="PF06742">
    <property type="entry name" value="DUF1214"/>
    <property type="match status" value="1"/>
</dbReference>
<evidence type="ECO:0008006" key="5">
    <source>
        <dbReference type="Google" id="ProtNLM"/>
    </source>
</evidence>
<accession>A0A9P9IA88</accession>
<dbReference type="Proteomes" id="UP000717696">
    <property type="component" value="Unassembled WGS sequence"/>
</dbReference>
<dbReference type="InterPro" id="IPR037049">
    <property type="entry name" value="DUF1214_C_sf"/>
</dbReference>
<feature type="domain" description="DUF1214" evidence="1">
    <location>
        <begin position="309"/>
        <end position="418"/>
    </location>
</feature>
<proteinExistence type="predicted"/>